<dbReference type="SUPFAM" id="SSF46785">
    <property type="entry name" value="Winged helix' DNA-binding domain"/>
    <property type="match status" value="1"/>
</dbReference>
<dbReference type="Gene3D" id="1.10.3290.10">
    <property type="entry name" value="Fido-like domain"/>
    <property type="match status" value="1"/>
</dbReference>
<dbReference type="GO" id="GO:0005524">
    <property type="term" value="F:ATP binding"/>
    <property type="evidence" value="ECO:0007669"/>
    <property type="project" value="UniProtKB-KW"/>
</dbReference>
<keyword evidence="5" id="KW-1185">Reference proteome</keyword>
<dbReference type="PANTHER" id="PTHR13504:SF33">
    <property type="entry name" value="FIC FAMILY PROTEIN"/>
    <property type="match status" value="1"/>
</dbReference>
<proteinExistence type="predicted"/>
<evidence type="ECO:0000256" key="2">
    <source>
        <dbReference type="PIRSR" id="PIRSR640198-2"/>
    </source>
</evidence>
<evidence type="ECO:0000313" key="4">
    <source>
        <dbReference type="EMBL" id="MCL9682735.1"/>
    </source>
</evidence>
<dbReference type="PANTHER" id="PTHR13504">
    <property type="entry name" value="FIDO DOMAIN-CONTAINING PROTEIN DDB_G0283145"/>
    <property type="match status" value="1"/>
</dbReference>
<dbReference type="Pfam" id="PF02661">
    <property type="entry name" value="Fic"/>
    <property type="match status" value="1"/>
</dbReference>
<evidence type="ECO:0000259" key="3">
    <source>
        <dbReference type="PROSITE" id="PS51459"/>
    </source>
</evidence>
<evidence type="ECO:0000313" key="5">
    <source>
        <dbReference type="Proteomes" id="UP001139721"/>
    </source>
</evidence>
<dbReference type="InterPro" id="IPR040198">
    <property type="entry name" value="Fido_containing"/>
</dbReference>
<feature type="binding site" evidence="2">
    <location>
        <begin position="217"/>
        <end position="224"/>
    </location>
    <ligand>
        <name>ATP</name>
        <dbReference type="ChEBI" id="CHEBI:30616"/>
    </ligand>
</feature>
<name>A0A9X2CXP3_9GAMM</name>
<dbReference type="InterPro" id="IPR025230">
    <property type="entry name" value="DUF4172"/>
</dbReference>
<dbReference type="EMBL" id="JAJKBJ010000001">
    <property type="protein sequence ID" value="MCL9682735.1"/>
    <property type="molecule type" value="Genomic_DNA"/>
</dbReference>
<sequence>MNDIQIKWIWQLVDWPKFHWQEQLIQPLLREVRLKQGVLIGKTGSVAENISLESALDTLLQNIIASSAIEGERLNEHSVRSSLAKRIGLHLKQPYPTTERSEGLAQMMWDAINNLKTPLSLERLQQWHKWLFPDDEGSKLYRVNAGQLRGEEPMQVVSGRIDRPTVHFEAPPRERLEQELNAFLEWFNQSLKEPTLDPLLRAAISHFWFITVHPFEDGNGRITRALTDLALAQEDKQSIRFYAMSATILANRNDYYKILEKSQRQTTDITMWLLWFLNTLESSIQTAINNIDQTLAKSLFWQVFQESELSKEQIKIINLMFDEKDNSFEQGISAAQYKKITKVSKATATRHLSDLLDKGCFEKLPGGGRSTRYQITSKFMKRIIRDD</sequence>
<feature type="binding site" evidence="2">
    <location>
        <begin position="255"/>
        <end position="256"/>
    </location>
    <ligand>
        <name>ATP</name>
        <dbReference type="ChEBI" id="CHEBI:30616"/>
    </ligand>
</feature>
<keyword evidence="2" id="KW-0547">Nucleotide-binding</keyword>
<dbReference type="Proteomes" id="UP001139721">
    <property type="component" value="Unassembled WGS sequence"/>
</dbReference>
<dbReference type="Pfam" id="PF13776">
    <property type="entry name" value="DUF4172"/>
    <property type="match status" value="1"/>
</dbReference>
<reference evidence="4" key="1">
    <citation type="submission" date="2021-11" db="EMBL/GenBank/DDBJ databases">
        <title>Legionella maioricencis sp. nov., a new species isolated from hot water samples in Mallorca.</title>
        <authorList>
            <person name="Crespi S."/>
            <person name="Drasar V."/>
            <person name="Salva-Serra F."/>
            <person name="Jaen-Luchoro D."/>
            <person name="Pineiro-Iglesias B."/>
            <person name="Aliaga F."/>
            <person name="Fernandez-Juarez V."/>
            <person name="Coll G."/>
            <person name="Moore E.R.B."/>
            <person name="Bennasar-Figueras A."/>
        </authorList>
    </citation>
    <scope>NUCLEOTIDE SEQUENCE</scope>
    <source>
        <strain evidence="4">HCPI-6</strain>
    </source>
</reference>
<dbReference type="InterPro" id="IPR036388">
    <property type="entry name" value="WH-like_DNA-bd_sf"/>
</dbReference>
<feature type="domain" description="Fido" evidence="3">
    <location>
        <begin position="119"/>
        <end position="278"/>
    </location>
</feature>
<organism evidence="4 5">
    <name type="scientific">Legionella maioricensis</name>
    <dbReference type="NCBI Taxonomy" id="2896528"/>
    <lineage>
        <taxon>Bacteria</taxon>
        <taxon>Pseudomonadati</taxon>
        <taxon>Pseudomonadota</taxon>
        <taxon>Gammaproteobacteria</taxon>
        <taxon>Legionellales</taxon>
        <taxon>Legionellaceae</taxon>
        <taxon>Legionella</taxon>
    </lineage>
</organism>
<comment type="caution">
    <text evidence="4">The sequence shown here is derived from an EMBL/GenBank/DDBJ whole genome shotgun (WGS) entry which is preliminary data.</text>
</comment>
<dbReference type="SUPFAM" id="SSF140931">
    <property type="entry name" value="Fic-like"/>
    <property type="match status" value="1"/>
</dbReference>
<dbReference type="PROSITE" id="PS51459">
    <property type="entry name" value="FIDO"/>
    <property type="match status" value="1"/>
</dbReference>
<protein>
    <submittedName>
        <fullName evidence="4">Fic family protein</fullName>
    </submittedName>
</protein>
<keyword evidence="2" id="KW-0067">ATP-binding</keyword>
<dbReference type="InterPro" id="IPR036597">
    <property type="entry name" value="Fido-like_dom_sf"/>
</dbReference>
<dbReference type="Gene3D" id="1.10.10.10">
    <property type="entry name" value="Winged helix-like DNA-binding domain superfamily/Winged helix DNA-binding domain"/>
    <property type="match status" value="1"/>
</dbReference>
<dbReference type="InterPro" id="IPR003812">
    <property type="entry name" value="Fido"/>
</dbReference>
<dbReference type="RefSeq" id="WP_250421314.1">
    <property type="nucleotide sequence ID" value="NZ_JAJKBJ010000001.1"/>
</dbReference>
<gene>
    <name evidence="4" type="ORF">LOX96_01375</name>
</gene>
<dbReference type="AlphaFoldDB" id="A0A9X2CXP3"/>
<evidence type="ECO:0000256" key="1">
    <source>
        <dbReference type="PIRSR" id="PIRSR640198-1"/>
    </source>
</evidence>
<feature type="active site" evidence="1">
    <location>
        <position position="213"/>
    </location>
</feature>
<dbReference type="InterPro" id="IPR036390">
    <property type="entry name" value="WH_DNA-bd_sf"/>
</dbReference>
<accession>A0A9X2CXP3</accession>